<dbReference type="GO" id="GO:0030150">
    <property type="term" value="P:protein import into mitochondrial matrix"/>
    <property type="evidence" value="ECO:0007669"/>
    <property type="project" value="TreeGrafter"/>
</dbReference>
<keyword evidence="5 6" id="KW-0472">Membrane</keyword>
<evidence type="ECO:0000256" key="6">
    <source>
        <dbReference type="SAM" id="Phobius"/>
    </source>
</evidence>
<dbReference type="AlphaFoldDB" id="A0A420HT76"/>
<proteinExistence type="inferred from homology"/>
<dbReference type="InterPro" id="IPR018450">
    <property type="entry name" value="Romo1/Mgr2"/>
</dbReference>
<accession>A0A420HT76</accession>
<evidence type="ECO:0000256" key="1">
    <source>
        <dbReference type="ARBA" id="ARBA00004370"/>
    </source>
</evidence>
<evidence type="ECO:0000313" key="8">
    <source>
        <dbReference type="Proteomes" id="UP000286134"/>
    </source>
</evidence>
<dbReference type="GO" id="GO:0005744">
    <property type="term" value="C:TIM23 mitochondrial import inner membrane translocase complex"/>
    <property type="evidence" value="ECO:0007669"/>
    <property type="project" value="TreeGrafter"/>
</dbReference>
<dbReference type="Proteomes" id="UP000286134">
    <property type="component" value="Unassembled WGS sequence"/>
</dbReference>
<keyword evidence="8" id="KW-1185">Reference proteome</keyword>
<gene>
    <name evidence="7" type="ORF">OnM2_049037</name>
</gene>
<evidence type="ECO:0000256" key="4">
    <source>
        <dbReference type="ARBA" id="ARBA00022989"/>
    </source>
</evidence>
<sequence>MPVAVGTNLSGPTVFDKFKTGALMGGTVGIVMGFLLGSVNIMRFGAGSSGVMRTLGNYMIGSGASFGFFMSIGSMIRSDTTSQHAIEAFARSNRQIIILPRSKYY</sequence>
<keyword evidence="3 6" id="KW-0812">Transmembrane</keyword>
<keyword evidence="4 6" id="KW-1133">Transmembrane helix</keyword>
<evidence type="ECO:0000256" key="3">
    <source>
        <dbReference type="ARBA" id="ARBA00022692"/>
    </source>
</evidence>
<comment type="subcellular location">
    <subcellularLocation>
        <location evidence="1">Membrane</location>
    </subcellularLocation>
</comment>
<feature type="transmembrane region" description="Helical" evidence="6">
    <location>
        <begin position="20"/>
        <end position="43"/>
    </location>
</feature>
<name>A0A420HT76_9PEZI</name>
<evidence type="ECO:0000313" key="7">
    <source>
        <dbReference type="EMBL" id="RKF60630.1"/>
    </source>
</evidence>
<evidence type="ECO:0000256" key="5">
    <source>
        <dbReference type="ARBA" id="ARBA00023136"/>
    </source>
</evidence>
<feature type="transmembrane region" description="Helical" evidence="6">
    <location>
        <begin position="55"/>
        <end position="76"/>
    </location>
</feature>
<dbReference type="OrthoDB" id="5409308at2759"/>
<dbReference type="EMBL" id="MCFK01004920">
    <property type="protein sequence ID" value="RKF60630.1"/>
    <property type="molecule type" value="Genomic_DNA"/>
</dbReference>
<organism evidence="7 8">
    <name type="scientific">Erysiphe neolycopersici</name>
    <dbReference type="NCBI Taxonomy" id="212602"/>
    <lineage>
        <taxon>Eukaryota</taxon>
        <taxon>Fungi</taxon>
        <taxon>Dikarya</taxon>
        <taxon>Ascomycota</taxon>
        <taxon>Pezizomycotina</taxon>
        <taxon>Leotiomycetes</taxon>
        <taxon>Erysiphales</taxon>
        <taxon>Erysiphaceae</taxon>
        <taxon>Erysiphe</taxon>
    </lineage>
</organism>
<comment type="similarity">
    <text evidence="2">Belongs to the MGR2 family.</text>
</comment>
<dbReference type="Pfam" id="PF10247">
    <property type="entry name" value="Romo1"/>
    <property type="match status" value="1"/>
</dbReference>
<evidence type="ECO:0000256" key="2">
    <source>
        <dbReference type="ARBA" id="ARBA00007839"/>
    </source>
</evidence>
<dbReference type="PANTHER" id="PTHR28525:SF1">
    <property type="entry name" value="REACTIVE OXYGEN SPECIES MODULATOR 1"/>
    <property type="match status" value="1"/>
</dbReference>
<protein>
    <submittedName>
        <fullName evidence="7">Protein MGR2</fullName>
    </submittedName>
</protein>
<dbReference type="STRING" id="212602.A0A420HT76"/>
<comment type="caution">
    <text evidence="7">The sequence shown here is derived from an EMBL/GenBank/DDBJ whole genome shotgun (WGS) entry which is preliminary data.</text>
</comment>
<dbReference type="SMART" id="SM01378">
    <property type="entry name" value="Romo1"/>
    <property type="match status" value="1"/>
</dbReference>
<dbReference type="GO" id="GO:0045039">
    <property type="term" value="P:protein insertion into mitochondrial inner membrane"/>
    <property type="evidence" value="ECO:0007669"/>
    <property type="project" value="TreeGrafter"/>
</dbReference>
<reference evidence="7 8" key="1">
    <citation type="journal article" date="2018" name="BMC Genomics">
        <title>Comparative genome analyses reveal sequence features reflecting distinct modes of host-adaptation between dicot and monocot powdery mildew.</title>
        <authorList>
            <person name="Wu Y."/>
            <person name="Ma X."/>
            <person name="Pan Z."/>
            <person name="Kale S.D."/>
            <person name="Song Y."/>
            <person name="King H."/>
            <person name="Zhang Q."/>
            <person name="Presley C."/>
            <person name="Deng X."/>
            <person name="Wei C.I."/>
            <person name="Xiao S."/>
        </authorList>
    </citation>
    <scope>NUCLEOTIDE SEQUENCE [LARGE SCALE GENOMIC DNA]</scope>
    <source>
        <strain evidence="7">UMSG2</strain>
    </source>
</reference>
<dbReference type="PANTHER" id="PTHR28525">
    <property type="entry name" value="REACTIVE OXYGEN SPECIES MODULATOR 1"/>
    <property type="match status" value="1"/>
</dbReference>